<dbReference type="EMBL" id="CP012040">
    <property type="protein sequence ID" value="AKP52812.1"/>
    <property type="molecule type" value="Genomic_DNA"/>
</dbReference>
<evidence type="ECO:0000313" key="3">
    <source>
        <dbReference type="EMBL" id="AKP52812.1"/>
    </source>
</evidence>
<organism evidence="3 4">
    <name type="scientific">Cyclobacterium amurskyense</name>
    <dbReference type="NCBI Taxonomy" id="320787"/>
    <lineage>
        <taxon>Bacteria</taxon>
        <taxon>Pseudomonadati</taxon>
        <taxon>Bacteroidota</taxon>
        <taxon>Cytophagia</taxon>
        <taxon>Cytophagales</taxon>
        <taxon>Cyclobacteriaceae</taxon>
        <taxon>Cyclobacterium</taxon>
    </lineage>
</organism>
<dbReference type="GO" id="GO:0016788">
    <property type="term" value="F:hydrolase activity, acting on ester bonds"/>
    <property type="evidence" value="ECO:0007669"/>
    <property type="project" value="UniProtKB-ARBA"/>
</dbReference>
<proteinExistence type="predicted"/>
<dbReference type="AlphaFoldDB" id="A0A0H4PWR4"/>
<evidence type="ECO:0000259" key="1">
    <source>
        <dbReference type="Pfam" id="PF14606"/>
    </source>
</evidence>
<dbReference type="KEGG" id="camu:CA2015_3423"/>
<dbReference type="RefSeq" id="WP_240477823.1">
    <property type="nucleotide sequence ID" value="NZ_CAXBGM010000079.1"/>
</dbReference>
<dbReference type="STRING" id="320787.CA2015_3423"/>
<feature type="domain" description="SGNH hydrolase-type esterase N-terminal" evidence="2">
    <location>
        <begin position="47"/>
        <end position="186"/>
    </location>
</feature>
<protein>
    <recommendedName>
        <fullName evidence="5">Hydrolase</fullName>
    </recommendedName>
</protein>
<dbReference type="InterPro" id="IPR032740">
    <property type="entry name" value="GxDLY"/>
</dbReference>
<dbReference type="PATRIC" id="fig|320787.5.peg.3745"/>
<dbReference type="Pfam" id="PF14606">
    <property type="entry name" value="Lipase_GDSL_3"/>
    <property type="match status" value="1"/>
</dbReference>
<evidence type="ECO:0000259" key="2">
    <source>
        <dbReference type="Pfam" id="PF14607"/>
    </source>
</evidence>
<feature type="domain" description="SGNH hydrolase-type esterase" evidence="1">
    <location>
        <begin position="198"/>
        <end position="378"/>
    </location>
</feature>
<accession>A0A0H4PWR4</accession>
<name>A0A0H4PWR4_9BACT</name>
<reference evidence="3 4" key="1">
    <citation type="submission" date="2015-07" db="EMBL/GenBank/DDBJ databases">
        <authorList>
            <person name="Kim K.M."/>
        </authorList>
    </citation>
    <scope>NUCLEOTIDE SEQUENCE [LARGE SCALE GENOMIC DNA]</scope>
    <source>
        <strain evidence="3 4">KCTC 12363</strain>
    </source>
</reference>
<dbReference type="PANTHER" id="PTHR30383">
    <property type="entry name" value="THIOESTERASE 1/PROTEASE 1/LYSOPHOSPHOLIPASE L1"/>
    <property type="match status" value="1"/>
</dbReference>
<dbReference type="InterPro" id="IPR013830">
    <property type="entry name" value="SGNH_hydro"/>
</dbReference>
<dbReference type="Gene3D" id="2.60.120.260">
    <property type="entry name" value="Galactose-binding domain-like"/>
    <property type="match status" value="1"/>
</dbReference>
<keyword evidence="4" id="KW-1185">Reference proteome</keyword>
<dbReference type="InterPro" id="IPR051532">
    <property type="entry name" value="Ester_Hydrolysis_Enzymes"/>
</dbReference>
<sequence>MLNILAKVPGNIYLTILICTIISTSSQMTLAQSPSNSKEKEAPTFRYSDAADFEVLGLLPGNTLYSRLPSEAESEVRPAVWNLSKHSSGIAIRFTSNSSTIKIRWTLKNNKVKGNMTPIASNGLDLYAYTKGRWQFVGVAIPGKEVSNEATVITGMTRENREYLLNLPLYEGVEKLEIGIEEEASITKPKDTIIDRENPIVFYGTSITQGASASRPGLTYAALLEREINKEVINLGFSGNGRFEKEVVQFIMPSKPSVIVLDCTPNSAPDTILKNLPETIAFIRNIDDSVPIVLVETIIRDYAYFKENDPKIFGTLSYIQNQNNALRKVYLDAKKNNKNTHYIFSKELIGLDNEATVDGTHFNDLGNYRMFQFLLPIIEKLLNL</sequence>
<evidence type="ECO:0000313" key="4">
    <source>
        <dbReference type="Proteomes" id="UP000036520"/>
    </source>
</evidence>
<dbReference type="PANTHER" id="PTHR30383:SF29">
    <property type="entry name" value="SGNH HYDROLASE-TYPE ESTERASE DOMAIN-CONTAINING PROTEIN"/>
    <property type="match status" value="1"/>
</dbReference>
<dbReference type="InterPro" id="IPR036514">
    <property type="entry name" value="SGNH_hydro_sf"/>
</dbReference>
<evidence type="ECO:0008006" key="5">
    <source>
        <dbReference type="Google" id="ProtNLM"/>
    </source>
</evidence>
<gene>
    <name evidence="3" type="ORF">CA2015_3423</name>
</gene>
<dbReference type="SUPFAM" id="SSF52266">
    <property type="entry name" value="SGNH hydrolase"/>
    <property type="match status" value="1"/>
</dbReference>
<dbReference type="Pfam" id="PF14607">
    <property type="entry name" value="GxDLY"/>
    <property type="match status" value="1"/>
</dbReference>
<dbReference type="Gene3D" id="3.40.50.1110">
    <property type="entry name" value="SGNH hydrolase"/>
    <property type="match status" value="1"/>
</dbReference>
<dbReference type="Proteomes" id="UP000036520">
    <property type="component" value="Chromosome"/>
</dbReference>